<dbReference type="GO" id="GO:0009073">
    <property type="term" value="P:aromatic amino acid family biosynthetic process"/>
    <property type="evidence" value="ECO:0007669"/>
    <property type="project" value="InterPro"/>
</dbReference>
<comment type="cofactor">
    <cofactor evidence="1">
        <name>NAD(+)</name>
        <dbReference type="ChEBI" id="CHEBI:57540"/>
    </cofactor>
</comment>
<dbReference type="RefSeq" id="WP_132113353.1">
    <property type="nucleotide sequence ID" value="NZ_SMJU01000001.1"/>
</dbReference>
<comment type="function">
    <text evidence="3">Catalyzes the conversion of 3-deoxy-D-arabino-heptulosonate 7-phosphate (DAHP) to dehydroquinate (DHQ).</text>
</comment>
<dbReference type="Proteomes" id="UP000295706">
    <property type="component" value="Unassembled WGS sequence"/>
</dbReference>
<dbReference type="Gene3D" id="1.20.1090.10">
    <property type="entry name" value="Dehydroquinate synthase-like - alpha domain"/>
    <property type="match status" value="1"/>
</dbReference>
<evidence type="ECO:0000256" key="6">
    <source>
        <dbReference type="ARBA" id="ARBA00022833"/>
    </source>
</evidence>
<dbReference type="Gene3D" id="3.40.50.1970">
    <property type="match status" value="1"/>
</dbReference>
<dbReference type="GO" id="GO:0000166">
    <property type="term" value="F:nucleotide binding"/>
    <property type="evidence" value="ECO:0007669"/>
    <property type="project" value="UniProtKB-KW"/>
</dbReference>
<evidence type="ECO:0000256" key="2">
    <source>
        <dbReference type="ARBA" id="ARBA00001941"/>
    </source>
</evidence>
<evidence type="ECO:0000256" key="9">
    <source>
        <dbReference type="ARBA" id="ARBA00023285"/>
    </source>
</evidence>
<feature type="domain" description="3-dehydroquinate synthase C-terminal" evidence="12">
    <location>
        <begin position="166"/>
        <end position="308"/>
    </location>
</feature>
<feature type="domain" description="3-dehydroquinate synthase N-terminal" evidence="11">
    <location>
        <begin position="52"/>
        <end position="164"/>
    </location>
</feature>
<dbReference type="GO" id="GO:0046872">
    <property type="term" value="F:metal ion binding"/>
    <property type="evidence" value="ECO:0007669"/>
    <property type="project" value="UniProtKB-KW"/>
</dbReference>
<gene>
    <name evidence="13" type="primary">aroB</name>
    <name evidence="13" type="ORF">EZE20_00420</name>
</gene>
<dbReference type="PANTHER" id="PTHR43622:SF1">
    <property type="entry name" value="3-DEHYDROQUINATE SYNTHASE"/>
    <property type="match status" value="1"/>
</dbReference>
<dbReference type="EMBL" id="SMJU01000001">
    <property type="protein sequence ID" value="TDB68846.1"/>
    <property type="molecule type" value="Genomic_DNA"/>
</dbReference>
<name>A0A4R4KPK7_9BACT</name>
<keyword evidence="14" id="KW-1185">Reference proteome</keyword>
<dbReference type="GO" id="GO:0009423">
    <property type="term" value="P:chorismate biosynthetic process"/>
    <property type="evidence" value="ECO:0007669"/>
    <property type="project" value="UniProtKB-UniRule"/>
</dbReference>
<evidence type="ECO:0000256" key="8">
    <source>
        <dbReference type="ARBA" id="ARBA00023239"/>
    </source>
</evidence>
<keyword evidence="5" id="KW-0547">Nucleotide-binding</keyword>
<dbReference type="CDD" id="cd08195">
    <property type="entry name" value="DHQS"/>
    <property type="match status" value="1"/>
</dbReference>
<dbReference type="OrthoDB" id="9806583at2"/>
<organism evidence="13 14">
    <name type="scientific">Arundinibacter roseus</name>
    <dbReference type="NCBI Taxonomy" id="2070510"/>
    <lineage>
        <taxon>Bacteria</taxon>
        <taxon>Pseudomonadati</taxon>
        <taxon>Bacteroidota</taxon>
        <taxon>Cytophagia</taxon>
        <taxon>Cytophagales</taxon>
        <taxon>Spirosomataceae</taxon>
        <taxon>Arundinibacter</taxon>
    </lineage>
</organism>
<evidence type="ECO:0000256" key="7">
    <source>
        <dbReference type="ARBA" id="ARBA00023027"/>
    </source>
</evidence>
<keyword evidence="4" id="KW-0479">Metal-binding</keyword>
<proteinExistence type="predicted"/>
<dbReference type="NCBIfam" id="TIGR01357">
    <property type="entry name" value="aroB"/>
    <property type="match status" value="1"/>
</dbReference>
<dbReference type="InterPro" id="IPR030960">
    <property type="entry name" value="DHQS/DOIS_N"/>
</dbReference>
<reference evidence="13 14" key="1">
    <citation type="submission" date="2019-02" db="EMBL/GenBank/DDBJ databases">
        <title>Arundinibacter roseus gen. nov., sp. nov., a new member of the family Cytophagaceae.</title>
        <authorList>
            <person name="Szuroczki S."/>
            <person name="Khayer B."/>
            <person name="Sproer C."/>
            <person name="Toumi M."/>
            <person name="Szabo A."/>
            <person name="Felfoldi T."/>
            <person name="Schumann P."/>
            <person name="Toth E."/>
        </authorList>
    </citation>
    <scope>NUCLEOTIDE SEQUENCE [LARGE SCALE GENOMIC DNA]</scope>
    <source>
        <strain evidence="13 14">DMA-k-7a</strain>
    </source>
</reference>
<keyword evidence="9" id="KW-0170">Cobalt</keyword>
<evidence type="ECO:0000313" key="14">
    <source>
        <dbReference type="Proteomes" id="UP000295706"/>
    </source>
</evidence>
<keyword evidence="7" id="KW-0520">NAD</keyword>
<comment type="caution">
    <text evidence="13">The sequence shown here is derived from an EMBL/GenBank/DDBJ whole genome shotgun (WGS) entry which is preliminary data.</text>
</comment>
<dbReference type="InterPro" id="IPR050071">
    <property type="entry name" value="Dehydroquinate_synthase"/>
</dbReference>
<dbReference type="InterPro" id="IPR016037">
    <property type="entry name" value="DHQ_synth_AroB"/>
</dbReference>
<comment type="cofactor">
    <cofactor evidence="2">
        <name>Co(2+)</name>
        <dbReference type="ChEBI" id="CHEBI:48828"/>
    </cofactor>
</comment>
<keyword evidence="8 13" id="KW-0456">Lyase</keyword>
<evidence type="ECO:0000256" key="1">
    <source>
        <dbReference type="ARBA" id="ARBA00001911"/>
    </source>
</evidence>
<keyword evidence="6" id="KW-0862">Zinc</keyword>
<dbReference type="InterPro" id="IPR056179">
    <property type="entry name" value="DHQS_C"/>
</dbReference>
<evidence type="ECO:0000259" key="11">
    <source>
        <dbReference type="Pfam" id="PF01761"/>
    </source>
</evidence>
<dbReference type="InterPro" id="IPR030963">
    <property type="entry name" value="DHQ_synth_fam"/>
</dbReference>
<dbReference type="GO" id="GO:0005737">
    <property type="term" value="C:cytoplasm"/>
    <property type="evidence" value="ECO:0007669"/>
    <property type="project" value="InterPro"/>
</dbReference>
<dbReference type="Pfam" id="PF24621">
    <property type="entry name" value="DHQS_C"/>
    <property type="match status" value="1"/>
</dbReference>
<dbReference type="SUPFAM" id="SSF56796">
    <property type="entry name" value="Dehydroquinate synthase-like"/>
    <property type="match status" value="1"/>
</dbReference>
<protein>
    <recommendedName>
        <fullName evidence="10">3-dehydroquinate synthase</fullName>
        <ecNumber evidence="10">4.2.3.4</ecNumber>
    </recommendedName>
</protein>
<dbReference type="Pfam" id="PF01761">
    <property type="entry name" value="DHQ_synthase"/>
    <property type="match status" value="1"/>
</dbReference>
<evidence type="ECO:0000256" key="10">
    <source>
        <dbReference type="NCBIfam" id="TIGR01357"/>
    </source>
</evidence>
<dbReference type="EC" id="4.2.3.4" evidence="10"/>
<evidence type="ECO:0000256" key="3">
    <source>
        <dbReference type="ARBA" id="ARBA00003485"/>
    </source>
</evidence>
<dbReference type="AlphaFoldDB" id="A0A4R4KPK7"/>
<dbReference type="PANTHER" id="PTHR43622">
    <property type="entry name" value="3-DEHYDROQUINATE SYNTHASE"/>
    <property type="match status" value="1"/>
</dbReference>
<evidence type="ECO:0000256" key="5">
    <source>
        <dbReference type="ARBA" id="ARBA00022741"/>
    </source>
</evidence>
<evidence type="ECO:0000259" key="12">
    <source>
        <dbReference type="Pfam" id="PF24621"/>
    </source>
</evidence>
<evidence type="ECO:0000313" key="13">
    <source>
        <dbReference type="EMBL" id="TDB68846.1"/>
    </source>
</evidence>
<dbReference type="PIRSF" id="PIRSF001455">
    <property type="entry name" value="DHQ_synth"/>
    <property type="match status" value="1"/>
</dbReference>
<evidence type="ECO:0000256" key="4">
    <source>
        <dbReference type="ARBA" id="ARBA00022723"/>
    </source>
</evidence>
<accession>A0A4R4KPK7</accession>
<dbReference type="GO" id="GO:0003856">
    <property type="term" value="F:3-dehydroquinate synthase activity"/>
    <property type="evidence" value="ECO:0007669"/>
    <property type="project" value="UniProtKB-UniRule"/>
</dbReference>
<sequence>MDNSVRIDSFQNSLAGFMQQASYSKIFVIADARTRTHCYNRIREFLPRHTLITVPTGESHKTLATCEIIWNAMTRAELDRHALVINVGGGVIGDMGGFCASVYKRGIDFIQVPTTLLSQVDASVGGKLGVDFQGFKNHLGVFQLPAAVLIDPAFLETLPESELRSGFAEIVKHCLIADADKWNEIKSRDLSEQNWPDLIQHSVEVKKNVVAQDPTEKGLRKILNFGHTLGHAVETHFLSKPPRQRLLHGEAIAVGMIMESFVAFQKNMIDRKTLDEVEEFIFSIFGKVSIQTSDLDAIVSLTRQDKKNRGNEIRFSLITGAGSCAYDVVVTPAEMKKAVHYYMGH</sequence>